<gene>
    <name evidence="1" type="ORF">EDC90_101239</name>
</gene>
<sequence length="192" mass="20443">MIDYRPLCLILPLIAGCQTAKPVSMVVDATPTVASVKHGDVLAAQRAAGQDIPEVRGFDYVTVRAVAVLRDEETGRSKNEELEGIPCTVSSEGYTAEVKTAAQVKVPNYGYASRPIEVRCKAPGYKDGVKTVSAYDITSSNRLNSAASGGLLGVVVVGLIDAADSKDDHKFGYPEVRVYMYPQASKQSASKS</sequence>
<dbReference type="AlphaFoldDB" id="A0A4R3NU01"/>
<dbReference type="PROSITE" id="PS51257">
    <property type="entry name" value="PROKAR_LIPOPROTEIN"/>
    <property type="match status" value="1"/>
</dbReference>
<name>A0A4R3NU01_9HYPH</name>
<keyword evidence="2" id="KW-1185">Reference proteome</keyword>
<evidence type="ECO:0000313" key="1">
    <source>
        <dbReference type="EMBL" id="TCT39542.1"/>
    </source>
</evidence>
<evidence type="ECO:0008006" key="3">
    <source>
        <dbReference type="Google" id="ProtNLM"/>
    </source>
</evidence>
<dbReference type="Proteomes" id="UP000295097">
    <property type="component" value="Unassembled WGS sequence"/>
</dbReference>
<proteinExistence type="predicted"/>
<reference evidence="1 2" key="1">
    <citation type="submission" date="2019-03" db="EMBL/GenBank/DDBJ databases">
        <title>Freshwater and sediment microbial communities from various areas in North America, analyzing microbe dynamics in response to fracking.</title>
        <authorList>
            <person name="Lamendella R."/>
        </authorList>
    </citation>
    <scope>NUCLEOTIDE SEQUENCE [LARGE SCALE GENOMIC DNA]</scope>
    <source>
        <strain evidence="1 2">175.2</strain>
    </source>
</reference>
<comment type="caution">
    <text evidence="1">The sequence shown here is derived from an EMBL/GenBank/DDBJ whole genome shotgun (WGS) entry which is preliminary data.</text>
</comment>
<dbReference type="OrthoDB" id="8361570at2"/>
<organism evidence="1 2">
    <name type="scientific">Martelella mediterranea</name>
    <dbReference type="NCBI Taxonomy" id="293089"/>
    <lineage>
        <taxon>Bacteria</taxon>
        <taxon>Pseudomonadati</taxon>
        <taxon>Pseudomonadota</taxon>
        <taxon>Alphaproteobacteria</taxon>
        <taxon>Hyphomicrobiales</taxon>
        <taxon>Aurantimonadaceae</taxon>
        <taxon>Martelella</taxon>
    </lineage>
</organism>
<dbReference type="EMBL" id="SMAR01000012">
    <property type="protein sequence ID" value="TCT39542.1"/>
    <property type="molecule type" value="Genomic_DNA"/>
</dbReference>
<protein>
    <recommendedName>
        <fullName evidence="3">Lipoprotein</fullName>
    </recommendedName>
</protein>
<dbReference type="RefSeq" id="WP_132310979.1">
    <property type="nucleotide sequence ID" value="NZ_SMAR01000012.1"/>
</dbReference>
<accession>A0A4R3NU01</accession>
<evidence type="ECO:0000313" key="2">
    <source>
        <dbReference type="Proteomes" id="UP000295097"/>
    </source>
</evidence>